<proteinExistence type="predicted"/>
<keyword evidence="4" id="KW-1185">Reference proteome</keyword>
<evidence type="ECO:0000313" key="4">
    <source>
        <dbReference type="Proteomes" id="UP000319342"/>
    </source>
</evidence>
<accession>A0A518CZ94</accession>
<dbReference type="EC" id="5.4.99.2" evidence="3"/>
<dbReference type="InterPro" id="IPR016176">
    <property type="entry name" value="Cbl-dep_enz_cat"/>
</dbReference>
<dbReference type="PANTHER" id="PTHR48101">
    <property type="entry name" value="METHYLMALONYL-COA MUTASE, MITOCHONDRIAL-RELATED"/>
    <property type="match status" value="1"/>
</dbReference>
<dbReference type="Proteomes" id="UP000319342">
    <property type="component" value="Chromosome"/>
</dbReference>
<evidence type="ECO:0000313" key="3">
    <source>
        <dbReference type="EMBL" id="QDU84549.1"/>
    </source>
</evidence>
<dbReference type="GO" id="GO:0004494">
    <property type="term" value="F:methylmalonyl-CoA mutase activity"/>
    <property type="evidence" value="ECO:0007669"/>
    <property type="project" value="UniProtKB-EC"/>
</dbReference>
<dbReference type="InterPro" id="IPR006099">
    <property type="entry name" value="MeMalonylCoA_mutase_a/b_cat"/>
</dbReference>
<feature type="compositionally biased region" description="Low complexity" evidence="1">
    <location>
        <begin position="434"/>
        <end position="446"/>
    </location>
</feature>
<dbReference type="SUPFAM" id="SSF51703">
    <property type="entry name" value="Cobalamin (vitamin B12)-dependent enzymes"/>
    <property type="match status" value="1"/>
</dbReference>
<dbReference type="EMBL" id="CP036290">
    <property type="protein sequence ID" value="QDU84549.1"/>
    <property type="molecule type" value="Genomic_DNA"/>
</dbReference>
<sequence length="477" mass="50132">MASIDLPEPMEWSSVSRERWAERVAADLGVEDADAALARTASSGVRTRVLYTESEGGPALPENLRPRRGWKACETFDVSLERVSSVVREAVLEGLASVRLAGDVDALDPEEFTAVLSALGATKIDRPQIVLRPTGTPGRVLDVVDGVAVEFFGGFDPVRNVLADGRGRFDGAAVAQEELALLGHWKASGQTGRALEVDGSYLREAGANAVDELAFLLAAATERLRGAARAGIGARAWLRQTAVRVGVGRDLFDEIAKLRAIRLVFAKLCQSAADGDCGLVAPVVHAVGLVRELAPVDRASNALRTSSHAFAGAVGGAHTIELAPFERGSRIGERLARTTHSVLAHEAHLARVDDPAGGSWYVEALTDGIARAAWDRFRAIERAGGLASWIESGALASLLEERRSALAAAVNAGTHTIVGVTEYPPPPGTESEGTASRSTAASPRSSVGASGWPLVEGLCEADLLEPEPAARTAEARS</sequence>
<protein>
    <submittedName>
        <fullName evidence="3">Methylmalonyl-CoA mutase</fullName>
        <ecNumber evidence="3">5.4.99.2</ecNumber>
    </submittedName>
</protein>
<dbReference type="GO" id="GO:0005737">
    <property type="term" value="C:cytoplasm"/>
    <property type="evidence" value="ECO:0007669"/>
    <property type="project" value="TreeGrafter"/>
</dbReference>
<dbReference type="Gene3D" id="3.20.20.240">
    <property type="entry name" value="Methylmalonyl-CoA mutase"/>
    <property type="match status" value="1"/>
</dbReference>
<organism evidence="3 4">
    <name type="scientific">Rohdeia mirabilis</name>
    <dbReference type="NCBI Taxonomy" id="2528008"/>
    <lineage>
        <taxon>Bacteria</taxon>
        <taxon>Pseudomonadati</taxon>
        <taxon>Planctomycetota</taxon>
        <taxon>Planctomycetia</taxon>
        <taxon>Planctomycetia incertae sedis</taxon>
        <taxon>Rohdeia</taxon>
    </lineage>
</organism>
<dbReference type="Pfam" id="PF01642">
    <property type="entry name" value="MM_CoA_mutase"/>
    <property type="match status" value="1"/>
</dbReference>
<feature type="region of interest" description="Disordered" evidence="1">
    <location>
        <begin position="419"/>
        <end position="451"/>
    </location>
</feature>
<name>A0A518CZ94_9BACT</name>
<dbReference type="PANTHER" id="PTHR48101:SF4">
    <property type="entry name" value="METHYLMALONYL-COA MUTASE, MITOCHONDRIAL"/>
    <property type="match status" value="1"/>
</dbReference>
<dbReference type="GO" id="GO:0031419">
    <property type="term" value="F:cobalamin binding"/>
    <property type="evidence" value="ECO:0007669"/>
    <property type="project" value="InterPro"/>
</dbReference>
<dbReference type="AlphaFoldDB" id="A0A518CZ94"/>
<dbReference type="RefSeq" id="WP_145186293.1">
    <property type="nucleotide sequence ID" value="NZ_CP036290.1"/>
</dbReference>
<evidence type="ECO:0000259" key="2">
    <source>
        <dbReference type="Pfam" id="PF01642"/>
    </source>
</evidence>
<feature type="domain" description="Methylmalonyl-CoA mutase alpha/beta chain catalytic" evidence="2">
    <location>
        <begin position="193"/>
        <end position="424"/>
    </location>
</feature>
<dbReference type="OrthoDB" id="9762378at2"/>
<reference evidence="3 4" key="1">
    <citation type="submission" date="2019-02" db="EMBL/GenBank/DDBJ databases">
        <title>Deep-cultivation of Planctomycetes and their phenomic and genomic characterization uncovers novel biology.</title>
        <authorList>
            <person name="Wiegand S."/>
            <person name="Jogler M."/>
            <person name="Boedeker C."/>
            <person name="Pinto D."/>
            <person name="Vollmers J."/>
            <person name="Rivas-Marin E."/>
            <person name="Kohn T."/>
            <person name="Peeters S.H."/>
            <person name="Heuer A."/>
            <person name="Rast P."/>
            <person name="Oberbeckmann S."/>
            <person name="Bunk B."/>
            <person name="Jeske O."/>
            <person name="Meyerdierks A."/>
            <person name="Storesund J.E."/>
            <person name="Kallscheuer N."/>
            <person name="Luecker S."/>
            <person name="Lage O.M."/>
            <person name="Pohl T."/>
            <person name="Merkel B.J."/>
            <person name="Hornburger P."/>
            <person name="Mueller R.-W."/>
            <person name="Bruemmer F."/>
            <person name="Labrenz M."/>
            <person name="Spormann A.M."/>
            <person name="Op den Camp H."/>
            <person name="Overmann J."/>
            <person name="Amann R."/>
            <person name="Jetten M.S.M."/>
            <person name="Mascher T."/>
            <person name="Medema M.H."/>
            <person name="Devos D.P."/>
            <person name="Kaster A.-K."/>
            <person name="Ovreas L."/>
            <person name="Rohde M."/>
            <person name="Galperin M.Y."/>
            <person name="Jogler C."/>
        </authorList>
    </citation>
    <scope>NUCLEOTIDE SEQUENCE [LARGE SCALE GENOMIC DNA]</scope>
    <source>
        <strain evidence="3 4">Pla163</strain>
    </source>
</reference>
<evidence type="ECO:0000256" key="1">
    <source>
        <dbReference type="SAM" id="MobiDB-lite"/>
    </source>
</evidence>
<gene>
    <name evidence="3" type="primary">scpA_3</name>
    <name evidence="3" type="ORF">Pla163_16600</name>
</gene>
<keyword evidence="3" id="KW-0413">Isomerase</keyword>
<dbReference type="GO" id="GO:0019678">
    <property type="term" value="P:propionate metabolic process, methylmalonyl pathway"/>
    <property type="evidence" value="ECO:0007669"/>
    <property type="project" value="TreeGrafter"/>
</dbReference>